<accession>A0A0E9WZG3</accession>
<reference evidence="1" key="2">
    <citation type="journal article" date="2015" name="Fish Shellfish Immunol.">
        <title>Early steps in the European eel (Anguilla anguilla)-Vibrio vulnificus interaction in the gills: Role of the RtxA13 toxin.</title>
        <authorList>
            <person name="Callol A."/>
            <person name="Pajuelo D."/>
            <person name="Ebbesson L."/>
            <person name="Teles M."/>
            <person name="MacKenzie S."/>
            <person name="Amaro C."/>
        </authorList>
    </citation>
    <scope>NUCLEOTIDE SEQUENCE</scope>
</reference>
<reference evidence="1" key="1">
    <citation type="submission" date="2014-11" db="EMBL/GenBank/DDBJ databases">
        <authorList>
            <person name="Amaro Gonzalez C."/>
        </authorList>
    </citation>
    <scope>NUCLEOTIDE SEQUENCE</scope>
</reference>
<dbReference type="EMBL" id="GBXM01013557">
    <property type="protein sequence ID" value="JAH95020.1"/>
    <property type="molecule type" value="Transcribed_RNA"/>
</dbReference>
<dbReference type="AlphaFoldDB" id="A0A0E9WZG3"/>
<protein>
    <submittedName>
        <fullName evidence="1">Uncharacterized protein</fullName>
    </submittedName>
</protein>
<proteinExistence type="predicted"/>
<name>A0A0E9WZG3_ANGAN</name>
<sequence length="51" mass="5938">MTNFKCVNIEPTKVLICLLFIKQKLNMSHLATDRTNSKEKNVFGNEVIWLN</sequence>
<organism evidence="1">
    <name type="scientific">Anguilla anguilla</name>
    <name type="common">European freshwater eel</name>
    <name type="synonym">Muraena anguilla</name>
    <dbReference type="NCBI Taxonomy" id="7936"/>
    <lineage>
        <taxon>Eukaryota</taxon>
        <taxon>Metazoa</taxon>
        <taxon>Chordata</taxon>
        <taxon>Craniata</taxon>
        <taxon>Vertebrata</taxon>
        <taxon>Euteleostomi</taxon>
        <taxon>Actinopterygii</taxon>
        <taxon>Neopterygii</taxon>
        <taxon>Teleostei</taxon>
        <taxon>Anguilliformes</taxon>
        <taxon>Anguillidae</taxon>
        <taxon>Anguilla</taxon>
    </lineage>
</organism>
<evidence type="ECO:0000313" key="1">
    <source>
        <dbReference type="EMBL" id="JAH95020.1"/>
    </source>
</evidence>